<dbReference type="GO" id="GO:0051920">
    <property type="term" value="F:peroxiredoxin activity"/>
    <property type="evidence" value="ECO:0007669"/>
    <property type="project" value="InterPro"/>
</dbReference>
<dbReference type="OrthoDB" id="122912at2"/>
<evidence type="ECO:0000313" key="2">
    <source>
        <dbReference type="EMBL" id="SHN78921.1"/>
    </source>
</evidence>
<dbReference type="Pfam" id="PF02627">
    <property type="entry name" value="CMD"/>
    <property type="match status" value="1"/>
</dbReference>
<evidence type="ECO:0000313" key="3">
    <source>
        <dbReference type="Proteomes" id="UP000184428"/>
    </source>
</evidence>
<dbReference type="Gene3D" id="1.20.1290.10">
    <property type="entry name" value="AhpD-like"/>
    <property type="match status" value="1"/>
</dbReference>
<dbReference type="SUPFAM" id="SSF69118">
    <property type="entry name" value="AhpD-like"/>
    <property type="match status" value="1"/>
</dbReference>
<feature type="domain" description="Carboxymuconolactone decarboxylase-like" evidence="1">
    <location>
        <begin position="21"/>
        <end position="103"/>
    </location>
</feature>
<dbReference type="PANTHER" id="PTHR35446:SF2">
    <property type="entry name" value="CARBOXYMUCONOLACTONE DECARBOXYLASE-LIKE DOMAIN-CONTAINING PROTEIN"/>
    <property type="match status" value="1"/>
</dbReference>
<dbReference type="Proteomes" id="UP000184428">
    <property type="component" value="Unassembled WGS sequence"/>
</dbReference>
<reference evidence="2 3" key="1">
    <citation type="submission" date="2016-12" db="EMBL/GenBank/DDBJ databases">
        <authorList>
            <person name="Song W.-J."/>
            <person name="Kurnit D.M."/>
        </authorList>
    </citation>
    <scope>NUCLEOTIDE SEQUENCE [LARGE SCALE GENOMIC DNA]</scope>
    <source>
        <strain evidence="2 3">DSM 43162</strain>
    </source>
</reference>
<organism evidence="2 3">
    <name type="scientific">Geodermatophilus obscurus</name>
    <dbReference type="NCBI Taxonomy" id="1861"/>
    <lineage>
        <taxon>Bacteria</taxon>
        <taxon>Bacillati</taxon>
        <taxon>Actinomycetota</taxon>
        <taxon>Actinomycetes</taxon>
        <taxon>Geodermatophilales</taxon>
        <taxon>Geodermatophilaceae</taxon>
        <taxon>Geodermatophilus</taxon>
    </lineage>
</organism>
<keyword evidence="2" id="KW-0560">Oxidoreductase</keyword>
<dbReference type="InterPro" id="IPR003779">
    <property type="entry name" value="CMD-like"/>
</dbReference>
<proteinExistence type="predicted"/>
<gene>
    <name evidence="2" type="ORF">SAMN05660350_02713</name>
</gene>
<keyword evidence="2" id="KW-0575">Peroxidase</keyword>
<protein>
    <submittedName>
        <fullName evidence="2">Uncharacterized peroxidase-related enzyme</fullName>
    </submittedName>
</protein>
<name>A0A1M7U7C5_9ACTN</name>
<dbReference type="AlphaFoldDB" id="A0A1M7U7C5"/>
<dbReference type="EMBL" id="FRDM01000012">
    <property type="protein sequence ID" value="SHN78921.1"/>
    <property type="molecule type" value="Genomic_DNA"/>
</dbReference>
<sequence length="178" mass="19002">MPHLLSLPDDAILADVFRRFPDHAAPLADYVQRLMRGPSPLSVAQRELIGAYVSGLNASGYCQGVHTAIAASQGIEEQLVAALIDDLATAPVEERMRPVLALARTLTLTPAKAGDAEVAAVYAAGWDERALHDAVSVCGLFNMMNRLVEGLGITGTPEQHRAAAKRLTGPAGYMMTRR</sequence>
<evidence type="ECO:0000259" key="1">
    <source>
        <dbReference type="Pfam" id="PF02627"/>
    </source>
</evidence>
<dbReference type="RefSeq" id="WP_072918732.1">
    <property type="nucleotide sequence ID" value="NZ_FRDM01000012.1"/>
</dbReference>
<accession>A0A1M7U7C5</accession>
<dbReference type="InterPro" id="IPR029032">
    <property type="entry name" value="AhpD-like"/>
</dbReference>
<dbReference type="PANTHER" id="PTHR35446">
    <property type="entry name" value="SI:CH211-175M2.5"/>
    <property type="match status" value="1"/>
</dbReference>